<reference evidence="1" key="1">
    <citation type="journal article" date="2011" name="Genome Biol.">
        <title>The draft genome of the carcinogenic human liver fluke Clonorchis sinensis.</title>
        <authorList>
            <person name="Wang X."/>
            <person name="Chen W."/>
            <person name="Huang Y."/>
            <person name="Sun J."/>
            <person name="Men J."/>
            <person name="Liu H."/>
            <person name="Luo F."/>
            <person name="Guo L."/>
            <person name="Lv X."/>
            <person name="Deng C."/>
            <person name="Zhou C."/>
            <person name="Fan Y."/>
            <person name="Li X."/>
            <person name="Huang L."/>
            <person name="Hu Y."/>
            <person name="Liang C."/>
            <person name="Hu X."/>
            <person name="Xu J."/>
            <person name="Yu X."/>
        </authorList>
    </citation>
    <scope>NUCLEOTIDE SEQUENCE [LARGE SCALE GENOMIC DNA]</scope>
    <source>
        <strain evidence="1">Henan</strain>
    </source>
</reference>
<evidence type="ECO:0000313" key="1">
    <source>
        <dbReference type="EMBL" id="GAA48472.1"/>
    </source>
</evidence>
<organism evidence="1 2">
    <name type="scientific">Clonorchis sinensis</name>
    <name type="common">Chinese liver fluke</name>
    <dbReference type="NCBI Taxonomy" id="79923"/>
    <lineage>
        <taxon>Eukaryota</taxon>
        <taxon>Metazoa</taxon>
        <taxon>Spiralia</taxon>
        <taxon>Lophotrochozoa</taxon>
        <taxon>Platyhelminthes</taxon>
        <taxon>Trematoda</taxon>
        <taxon>Digenea</taxon>
        <taxon>Opisthorchiida</taxon>
        <taxon>Opisthorchiata</taxon>
        <taxon>Opisthorchiidae</taxon>
        <taxon>Clonorchis</taxon>
    </lineage>
</organism>
<protein>
    <recommendedName>
        <fullName evidence="3">Endonuclease/exonuclease/phosphatase domain-containing protein</fullName>
    </recommendedName>
</protein>
<dbReference type="Gene3D" id="3.60.10.10">
    <property type="entry name" value="Endonuclease/exonuclease/phosphatase"/>
    <property type="match status" value="1"/>
</dbReference>
<dbReference type="AlphaFoldDB" id="G7Y686"/>
<evidence type="ECO:0000313" key="2">
    <source>
        <dbReference type="Proteomes" id="UP000008909"/>
    </source>
</evidence>
<name>G7Y686_CLOSI</name>
<proteinExistence type="predicted"/>
<dbReference type="Proteomes" id="UP000008909">
    <property type="component" value="Unassembled WGS sequence"/>
</dbReference>
<gene>
    <name evidence="1" type="ORF">CLF_101653</name>
</gene>
<accession>G7Y686</accession>
<evidence type="ECO:0008006" key="3">
    <source>
        <dbReference type="Google" id="ProtNLM"/>
    </source>
</evidence>
<dbReference type="SUPFAM" id="SSF56219">
    <property type="entry name" value="DNase I-like"/>
    <property type="match status" value="1"/>
</dbReference>
<reference key="2">
    <citation type="submission" date="2011-10" db="EMBL/GenBank/DDBJ databases">
        <title>The genome and transcriptome sequence of Clonorchis sinensis provide insights into the carcinogenic liver fluke.</title>
        <authorList>
            <person name="Wang X."/>
            <person name="Huang Y."/>
            <person name="Chen W."/>
            <person name="Liu H."/>
            <person name="Guo L."/>
            <person name="Chen Y."/>
            <person name="Luo F."/>
            <person name="Zhou W."/>
            <person name="Sun J."/>
            <person name="Mao Q."/>
            <person name="Liang P."/>
            <person name="Zhou C."/>
            <person name="Tian Y."/>
            <person name="Men J."/>
            <person name="Lv X."/>
            <person name="Huang L."/>
            <person name="Zhou J."/>
            <person name="Hu Y."/>
            <person name="Li R."/>
            <person name="Zhang F."/>
            <person name="Lei H."/>
            <person name="Li X."/>
            <person name="Hu X."/>
            <person name="Liang C."/>
            <person name="Xu J."/>
            <person name="Wu Z."/>
            <person name="Yu X."/>
        </authorList>
    </citation>
    <scope>NUCLEOTIDE SEQUENCE</scope>
    <source>
        <strain>Henan</strain>
    </source>
</reference>
<keyword evidence="2" id="KW-1185">Reference proteome</keyword>
<dbReference type="InterPro" id="IPR036691">
    <property type="entry name" value="Endo/exonu/phosph_ase_sf"/>
</dbReference>
<sequence>MNCTHTNKLMLRRPSRGVINRIALLAAYSKADKRKHATAEASLLSLSQTLSSPSPHPIHDSPLVGPALRTDDSVRFASVLRAASARHMASTSSDTSKSIFKPRHSVYLAAFNVRTLKQAGQQAALALTLESLGIYVCCVSETRIQDASIVIELTAPSVSIRFRLRSSGDPEAAEAGCAGVGIVLGQREKVSLFDWVPVDSHLCAVRVVTSVKESDKRQVDRCLLVVSAYAPTDCSSDAVKGRFYDALNALLQRVESSDIVVVAGDLNAQVDRLSVSETQLEGRRGLDTVRTDNGERLFQLCADRRLFLCNTNIRNSHTVSSNGTPAKNSN</sequence>
<dbReference type="EMBL" id="DF142892">
    <property type="protein sequence ID" value="GAA48472.1"/>
    <property type="molecule type" value="Genomic_DNA"/>
</dbReference>